<dbReference type="SUPFAM" id="SSF53474">
    <property type="entry name" value="alpha/beta-Hydrolases"/>
    <property type="match status" value="1"/>
</dbReference>
<organism evidence="6 8">
    <name type="scientific">Mycolicibacterium mageritense</name>
    <name type="common">Mycobacterium mageritense</name>
    <dbReference type="NCBI Taxonomy" id="53462"/>
    <lineage>
        <taxon>Bacteria</taxon>
        <taxon>Bacillati</taxon>
        <taxon>Actinomycetota</taxon>
        <taxon>Actinomycetes</taxon>
        <taxon>Mycobacteriales</taxon>
        <taxon>Mycobacteriaceae</taxon>
        <taxon>Mycolicibacterium</taxon>
    </lineage>
</organism>
<evidence type="ECO:0000313" key="7">
    <source>
        <dbReference type="Proteomes" id="UP000465622"/>
    </source>
</evidence>
<feature type="region of interest" description="Disordered" evidence="2">
    <location>
        <begin position="581"/>
        <end position="602"/>
    </location>
</feature>
<feature type="chain" id="PRO_5042554418" evidence="3">
    <location>
        <begin position="29"/>
        <end position="602"/>
    </location>
</feature>
<feature type="domain" description="Xaa-Pro dipeptidyl-peptidase C-terminal" evidence="4">
    <location>
        <begin position="311"/>
        <end position="562"/>
    </location>
</feature>
<dbReference type="SMART" id="SM00939">
    <property type="entry name" value="PepX_C"/>
    <property type="match status" value="1"/>
</dbReference>
<dbReference type="AlphaFoldDB" id="A0AAI8TTA7"/>
<dbReference type="GO" id="GO:0008239">
    <property type="term" value="F:dipeptidyl-peptidase activity"/>
    <property type="evidence" value="ECO:0007669"/>
    <property type="project" value="InterPro"/>
</dbReference>
<evidence type="ECO:0000313" key="6">
    <source>
        <dbReference type="EMBL" id="BDY28026.1"/>
    </source>
</evidence>
<reference evidence="5 7" key="1">
    <citation type="journal article" date="2019" name="Emerg. Microbes Infect.">
        <title>Comprehensive subspecies identification of 175 nontuberculous mycobacteria species based on 7547 genomic profiles.</title>
        <authorList>
            <person name="Matsumoto Y."/>
            <person name="Kinjo T."/>
            <person name="Motooka D."/>
            <person name="Nabeya D."/>
            <person name="Jung N."/>
            <person name="Uechi K."/>
            <person name="Horii T."/>
            <person name="Iida T."/>
            <person name="Fujita J."/>
            <person name="Nakamura S."/>
        </authorList>
    </citation>
    <scope>NUCLEOTIDE SEQUENCE [LARGE SCALE GENOMIC DNA]</scope>
    <source>
        <strain evidence="5 7">JCM 12375</strain>
    </source>
</reference>
<dbReference type="InterPro" id="IPR008979">
    <property type="entry name" value="Galactose-bd-like_sf"/>
</dbReference>
<dbReference type="InterPro" id="IPR013736">
    <property type="entry name" value="Xaa-Pro_dipept_C"/>
</dbReference>
<evidence type="ECO:0000256" key="3">
    <source>
        <dbReference type="SAM" id="SignalP"/>
    </source>
</evidence>
<evidence type="ECO:0000256" key="2">
    <source>
        <dbReference type="SAM" id="MobiDB-lite"/>
    </source>
</evidence>
<dbReference type="Pfam" id="PF02129">
    <property type="entry name" value="Peptidase_S15"/>
    <property type="match status" value="1"/>
</dbReference>
<dbReference type="NCBIfam" id="TIGR00976">
    <property type="entry name" value="CocE_NonD"/>
    <property type="match status" value="1"/>
</dbReference>
<dbReference type="InterPro" id="IPR005674">
    <property type="entry name" value="CocE/Ser_esterase"/>
</dbReference>
<dbReference type="Gene3D" id="2.60.120.260">
    <property type="entry name" value="Galactose-binding domain-like"/>
    <property type="match status" value="1"/>
</dbReference>
<reference evidence="6" key="3">
    <citation type="submission" date="2023-03" db="EMBL/GenBank/DDBJ databases">
        <title>Draft genome sequence of a Mycolicibacterium mageritense strain H4_3_1 isolated from a hybrid biological-inorganic system reactor.</title>
        <authorList>
            <person name="Feng X."/>
            <person name="Kazama D."/>
            <person name="Sato K."/>
            <person name="Kobayashi H."/>
        </authorList>
    </citation>
    <scope>NUCLEOTIDE SEQUENCE</scope>
    <source>
        <strain evidence="6">H4_3_1</strain>
    </source>
</reference>
<dbReference type="EMBL" id="AP022567">
    <property type="protein sequence ID" value="BBX33375.1"/>
    <property type="molecule type" value="Genomic_DNA"/>
</dbReference>
<name>A0AAI8TTA7_MYCME</name>
<dbReference type="InterPro" id="IPR000383">
    <property type="entry name" value="Xaa-Pro-like_dom"/>
</dbReference>
<dbReference type="EMBL" id="AP027452">
    <property type="protein sequence ID" value="BDY28026.1"/>
    <property type="molecule type" value="Genomic_DNA"/>
</dbReference>
<dbReference type="Pfam" id="PF08530">
    <property type="entry name" value="PepX_C"/>
    <property type="match status" value="1"/>
</dbReference>
<keyword evidence="1" id="KW-0378">Hydrolase</keyword>
<dbReference type="InterPro" id="IPR029058">
    <property type="entry name" value="AB_hydrolase_fold"/>
</dbReference>
<accession>A0AAI8TTA7</accession>
<evidence type="ECO:0000256" key="1">
    <source>
        <dbReference type="ARBA" id="ARBA00022801"/>
    </source>
</evidence>
<dbReference type="Gene3D" id="3.40.50.1820">
    <property type="entry name" value="alpha/beta hydrolase"/>
    <property type="match status" value="1"/>
</dbReference>
<sequence length="602" mass="65579">MPKISVVRAALAVALAGVVFATASLACAAPAAEGGTIREWGYLSLPDGNRMRYSVLLPPEPGPHPVLIEYDGYSAGSDPDIGRRWTSRGYAIVGVNVPGTGCSTGDNRVFDDTVGVAGATAVEWAANQPWSTGRVGMIGYSYSGYSQLWTAAQRPKGLVAITPSKNVADPYRDVGYPGGIQNVGFPTGWWNGFPAIWNRAGEMAAALDGDSECAAIVEQNIAKARRADIDLERWLDTDHFFGQRYADKSAYFRVPAIDVPAFGTQSWQDEQVGTRAGYYEELIPPDKMWLASSNGDHHTDITSSEIDSMLQRFLAHFVKGEDNGFEREPHVRLLQEMRTVRPGDPESPIEPTVIASLDRLPVATTPMRLWLREGATLSDAPPSERASGTAEYRYPVDGPTVNDPDAEGWQPSGPDGHLTFTTAALPADLSFYGAGSADLWVSSTAQDTDLQVTVSEVRPDGMEMFVQRGWLRASRRSLDSSRTTELRPWGDFTEPSVQPLSVGRPALLRIEINKFAHVFRARSSIRITIDAPSKTGYWVFEKLDTPATNTVWTSARWPSSVVLGYVPYTHAQALPDCATTSRQPCRADQHPVPPGIGPRPPT</sequence>
<dbReference type="Proteomes" id="UP001241092">
    <property type="component" value="Chromosome"/>
</dbReference>
<proteinExistence type="predicted"/>
<keyword evidence="7" id="KW-1185">Reference proteome</keyword>
<dbReference type="SUPFAM" id="SSF49785">
    <property type="entry name" value="Galactose-binding domain-like"/>
    <property type="match status" value="1"/>
</dbReference>
<reference evidence="5" key="2">
    <citation type="submission" date="2020-02" db="EMBL/GenBank/DDBJ databases">
        <authorList>
            <person name="Matsumoto Y."/>
            <person name="Motooka D."/>
            <person name="Nakamura S."/>
        </authorList>
    </citation>
    <scope>NUCLEOTIDE SEQUENCE</scope>
    <source>
        <strain evidence="5">JCM 12375</strain>
    </source>
</reference>
<dbReference type="Proteomes" id="UP000465622">
    <property type="component" value="Chromosome"/>
</dbReference>
<protein>
    <submittedName>
        <fullName evidence="5">Peptidase S15</fullName>
    </submittedName>
</protein>
<keyword evidence="3" id="KW-0732">Signal</keyword>
<feature type="compositionally biased region" description="Pro residues" evidence="2">
    <location>
        <begin position="591"/>
        <end position="602"/>
    </location>
</feature>
<evidence type="ECO:0000313" key="8">
    <source>
        <dbReference type="Proteomes" id="UP001241092"/>
    </source>
</evidence>
<dbReference type="RefSeq" id="WP_036430826.1">
    <property type="nucleotide sequence ID" value="NZ_AP022567.1"/>
</dbReference>
<feature type="signal peptide" evidence="3">
    <location>
        <begin position="1"/>
        <end position="28"/>
    </location>
</feature>
<evidence type="ECO:0000313" key="5">
    <source>
        <dbReference type="EMBL" id="BBX33375.1"/>
    </source>
</evidence>
<evidence type="ECO:0000259" key="4">
    <source>
        <dbReference type="SMART" id="SM00939"/>
    </source>
</evidence>
<dbReference type="PROSITE" id="PS51257">
    <property type="entry name" value="PROKAR_LIPOPROTEIN"/>
    <property type="match status" value="1"/>
</dbReference>
<gene>
    <name evidence="6" type="ORF">hbim_01956</name>
    <name evidence="5" type="ORF">MMAGJ_26570</name>
</gene>